<evidence type="ECO:0000313" key="2">
    <source>
        <dbReference type="EMBL" id="KAH0562761.1"/>
    </source>
</evidence>
<feature type="domain" description="DUF7924" evidence="1">
    <location>
        <begin position="95"/>
        <end position="290"/>
    </location>
</feature>
<evidence type="ECO:0000259" key="1">
    <source>
        <dbReference type="Pfam" id="PF25545"/>
    </source>
</evidence>
<gene>
    <name evidence="2" type="ORF">GP486_002590</name>
</gene>
<accession>A0A9P8LEX9</accession>
<dbReference type="Pfam" id="PF25545">
    <property type="entry name" value="DUF7924"/>
    <property type="match status" value="1"/>
</dbReference>
<evidence type="ECO:0000313" key="3">
    <source>
        <dbReference type="Proteomes" id="UP000750711"/>
    </source>
</evidence>
<dbReference type="Proteomes" id="UP000750711">
    <property type="component" value="Unassembled WGS sequence"/>
</dbReference>
<protein>
    <recommendedName>
        <fullName evidence="1">DUF7924 domain-containing protein</fullName>
    </recommendedName>
</protein>
<dbReference type="PANTHER" id="PTHR42470">
    <property type="entry name" value="VAST DOMAIN-CONTAINING PROTEIN"/>
    <property type="match status" value="1"/>
</dbReference>
<dbReference type="EMBL" id="JAGHQM010000297">
    <property type="protein sequence ID" value="KAH0562761.1"/>
    <property type="molecule type" value="Genomic_DNA"/>
</dbReference>
<keyword evidence="3" id="KW-1185">Reference proteome</keyword>
<sequence>MSWQKADVNAMLGLKYEGGSLMDPDSNASKSERSSIDPSDLDFRGSLTFYNIYMNVSKPPDEIALRAFEIMGSPPEVDEFTPMVLPGILTSIKAQRWTLCVPIRLSSSTFSNLLPLSEPRCGQLIGYSNRVFTPDQHEAINRLTDEYKQSYAKPCRDHGLWFPFFGIEFVAPANSREFSIAENKAANAGAVAGHGLVELARRASESGDFKHGKYKELQFFSLSMSDRVAILYMHWGEVPDEYLGKFVLSNVVELSDYSLANLEDLRALRRAVMNILNWGEGERLDLIRRRLDKYKEKLGQTELDENLSDYELVPGLKDEGDHDIFDALWPKLEG</sequence>
<dbReference type="AlphaFoldDB" id="A0A9P8LEX9"/>
<reference evidence="2" key="1">
    <citation type="submission" date="2021-03" db="EMBL/GenBank/DDBJ databases">
        <title>Comparative genomics and phylogenomic investigation of the class Geoglossomycetes provide insights into ecological specialization and systematics.</title>
        <authorList>
            <person name="Melie T."/>
            <person name="Pirro S."/>
            <person name="Miller A.N."/>
            <person name="Quandt A."/>
        </authorList>
    </citation>
    <scope>NUCLEOTIDE SEQUENCE</scope>
    <source>
        <strain evidence="2">CAQ_001_2017</strain>
    </source>
</reference>
<comment type="caution">
    <text evidence="2">The sequence shown here is derived from an EMBL/GenBank/DDBJ whole genome shotgun (WGS) entry which is preliminary data.</text>
</comment>
<dbReference type="InterPro" id="IPR057684">
    <property type="entry name" value="DUF7924"/>
</dbReference>
<proteinExistence type="predicted"/>
<dbReference type="PANTHER" id="PTHR42470:SF2">
    <property type="match status" value="1"/>
</dbReference>
<name>A0A9P8LEX9_9PEZI</name>
<organism evidence="2 3">
    <name type="scientific">Trichoglossum hirsutum</name>
    <dbReference type="NCBI Taxonomy" id="265104"/>
    <lineage>
        <taxon>Eukaryota</taxon>
        <taxon>Fungi</taxon>
        <taxon>Dikarya</taxon>
        <taxon>Ascomycota</taxon>
        <taxon>Pezizomycotina</taxon>
        <taxon>Geoglossomycetes</taxon>
        <taxon>Geoglossales</taxon>
        <taxon>Geoglossaceae</taxon>
        <taxon>Trichoglossum</taxon>
    </lineage>
</organism>